<reference evidence="1 2" key="1">
    <citation type="submission" date="2016-10" db="EMBL/GenBank/DDBJ databases">
        <title>Rodentibacter gen. nov. and new species.</title>
        <authorList>
            <person name="Christensen H."/>
        </authorList>
    </citation>
    <scope>NUCLEOTIDE SEQUENCE [LARGE SCALE GENOMIC DNA]</scope>
    <source>
        <strain evidence="1 2">Ppn418</strain>
    </source>
</reference>
<comment type="caution">
    <text evidence="1">The sequence shown here is derived from an EMBL/GenBank/DDBJ whole genome shotgun (WGS) entry which is preliminary data.</text>
</comment>
<accession>A0A1V3IE79</accession>
<protein>
    <submittedName>
        <fullName evidence="1">Uncharacterized protein</fullName>
    </submittedName>
</protein>
<keyword evidence="2" id="KW-1185">Reference proteome</keyword>
<organism evidence="1 2">
    <name type="scientific">Rodentibacter mrazii</name>
    <dbReference type="NCBI Taxonomy" id="1908257"/>
    <lineage>
        <taxon>Bacteria</taxon>
        <taxon>Pseudomonadati</taxon>
        <taxon>Pseudomonadota</taxon>
        <taxon>Gammaproteobacteria</taxon>
        <taxon>Pasteurellales</taxon>
        <taxon>Pasteurellaceae</taxon>
        <taxon>Rodentibacter</taxon>
    </lineage>
</organism>
<name>A0A1V3IE79_9PAST</name>
<dbReference type="EMBL" id="MLHG01000051">
    <property type="protein sequence ID" value="OOF38913.1"/>
    <property type="molecule type" value="Genomic_DNA"/>
</dbReference>
<proteinExistence type="predicted"/>
<evidence type="ECO:0000313" key="2">
    <source>
        <dbReference type="Proteomes" id="UP000189426"/>
    </source>
</evidence>
<dbReference type="Proteomes" id="UP000189426">
    <property type="component" value="Unassembled WGS sequence"/>
</dbReference>
<dbReference type="STRING" id="1908257.BKK47_08095"/>
<dbReference type="AlphaFoldDB" id="A0A1V3IE79"/>
<evidence type="ECO:0000313" key="1">
    <source>
        <dbReference type="EMBL" id="OOF38913.1"/>
    </source>
</evidence>
<gene>
    <name evidence="1" type="ORF">BKK47_08095</name>
</gene>
<sequence>MRVRNAKKNDRTFVFTRNSKISQDYYRISCAEFRRTEPTTHNLVINLYQWGSAQALPIKRFYAGAAGEVRFHLAENNIHIKEVRIVAEFTDKEGGTFEDVYFSEEFQNKTKEIQQQAQAVMEKAIEEGYSE</sequence>